<reference evidence="2 3" key="1">
    <citation type="submission" date="2024-06" db="EMBL/GenBank/DDBJ databases">
        <title>Genomic Encyclopedia of Type Strains, Phase IV (KMG-IV): sequencing the most valuable type-strain genomes for metagenomic binning, comparative biology and taxonomic classification.</title>
        <authorList>
            <person name="Goeker M."/>
        </authorList>
    </citation>
    <scope>NUCLEOTIDE SEQUENCE [LARGE SCALE GENOMIC DNA]</scope>
    <source>
        <strain evidence="2 3">DSM 28102</strain>
    </source>
</reference>
<evidence type="ECO:0000313" key="2">
    <source>
        <dbReference type="EMBL" id="MET3602224.1"/>
    </source>
</evidence>
<dbReference type="InterPro" id="IPR053802">
    <property type="entry name" value="DUF6950"/>
</dbReference>
<accession>A0ABV2IH29</accession>
<keyword evidence="3" id="KW-1185">Reference proteome</keyword>
<gene>
    <name evidence="2" type="ORF">ABID12_004198</name>
</gene>
<name>A0ABV2IH29_9HYPH</name>
<dbReference type="Pfam" id="PF22262">
    <property type="entry name" value="DUF6950"/>
    <property type="match status" value="1"/>
</dbReference>
<evidence type="ECO:0000313" key="3">
    <source>
        <dbReference type="Proteomes" id="UP001549164"/>
    </source>
</evidence>
<protein>
    <recommendedName>
        <fullName evidence="1">DUF6950 domain-containing protein</fullName>
    </recommendedName>
</protein>
<dbReference type="EMBL" id="JBEPLY010000032">
    <property type="protein sequence ID" value="MET3602224.1"/>
    <property type="molecule type" value="Genomic_DNA"/>
</dbReference>
<comment type="caution">
    <text evidence="2">The sequence shown here is derived from an EMBL/GenBank/DDBJ whole genome shotgun (WGS) entry which is preliminary data.</text>
</comment>
<evidence type="ECO:0000259" key="1">
    <source>
        <dbReference type="Pfam" id="PF22262"/>
    </source>
</evidence>
<sequence length="47" mass="4825">GDVAAIPSNDGFGFTLGIVNGERIFVLRPEGFGTVDLLAASRAFSIG</sequence>
<feature type="domain" description="DUF6950" evidence="1">
    <location>
        <begin position="1"/>
        <end position="46"/>
    </location>
</feature>
<proteinExistence type="predicted"/>
<feature type="non-terminal residue" evidence="2">
    <location>
        <position position="1"/>
    </location>
</feature>
<organism evidence="2 3">
    <name type="scientific">Martelella mangrovi</name>
    <dbReference type="NCBI Taxonomy" id="1397477"/>
    <lineage>
        <taxon>Bacteria</taxon>
        <taxon>Pseudomonadati</taxon>
        <taxon>Pseudomonadota</taxon>
        <taxon>Alphaproteobacteria</taxon>
        <taxon>Hyphomicrobiales</taxon>
        <taxon>Aurantimonadaceae</taxon>
        <taxon>Martelella</taxon>
    </lineage>
</organism>
<dbReference type="Proteomes" id="UP001549164">
    <property type="component" value="Unassembled WGS sequence"/>
</dbReference>